<dbReference type="EMBL" id="JAKZBV010000002">
    <property type="protein sequence ID" value="MCH6472465.1"/>
    <property type="molecule type" value="Genomic_DNA"/>
</dbReference>
<feature type="transmembrane region" description="Helical" evidence="1">
    <location>
        <begin position="68"/>
        <end position="89"/>
    </location>
</feature>
<feature type="transmembrane region" description="Helical" evidence="1">
    <location>
        <begin position="31"/>
        <end position="56"/>
    </location>
</feature>
<evidence type="ECO:0000313" key="3">
    <source>
        <dbReference type="Proteomes" id="UP001202922"/>
    </source>
</evidence>
<keyword evidence="3" id="KW-1185">Reference proteome</keyword>
<name>A0ABS9U853_9MICC</name>
<keyword evidence="1" id="KW-1133">Transmembrane helix</keyword>
<organism evidence="2 3">
    <name type="scientific">Sinomonas terrae</name>
    <dbReference type="NCBI Taxonomy" id="2908838"/>
    <lineage>
        <taxon>Bacteria</taxon>
        <taxon>Bacillati</taxon>
        <taxon>Actinomycetota</taxon>
        <taxon>Actinomycetes</taxon>
        <taxon>Micrococcales</taxon>
        <taxon>Micrococcaceae</taxon>
        <taxon>Sinomonas</taxon>
    </lineage>
</organism>
<reference evidence="2 3" key="1">
    <citation type="submission" date="2022-03" db="EMBL/GenBank/DDBJ databases">
        <title>Sinomonas sp. isolated from a soil.</title>
        <authorList>
            <person name="Han J."/>
            <person name="Kim D.-U."/>
        </authorList>
    </citation>
    <scope>NUCLEOTIDE SEQUENCE [LARGE SCALE GENOMIC DNA]</scope>
    <source>
        <strain evidence="2 3">5-5</strain>
    </source>
</reference>
<evidence type="ECO:0000313" key="2">
    <source>
        <dbReference type="EMBL" id="MCH6472465.1"/>
    </source>
</evidence>
<evidence type="ECO:0000256" key="1">
    <source>
        <dbReference type="SAM" id="Phobius"/>
    </source>
</evidence>
<protein>
    <recommendedName>
        <fullName evidence="4">Conjugal transfer protein TrbC</fullName>
    </recommendedName>
</protein>
<proteinExistence type="predicted"/>
<accession>A0ABS9U853</accession>
<dbReference type="RefSeq" id="WP_241056640.1">
    <property type="nucleotide sequence ID" value="NZ_JAKZBV010000002.1"/>
</dbReference>
<dbReference type="Proteomes" id="UP001202922">
    <property type="component" value="Unassembled WGS sequence"/>
</dbReference>
<evidence type="ECO:0008006" key="4">
    <source>
        <dbReference type="Google" id="ProtNLM"/>
    </source>
</evidence>
<comment type="caution">
    <text evidence="2">The sequence shown here is derived from an EMBL/GenBank/DDBJ whole genome shotgun (WGS) entry which is preliminary data.</text>
</comment>
<keyword evidence="1" id="KW-0812">Transmembrane</keyword>
<keyword evidence="1" id="KW-0472">Membrane</keyword>
<sequence length="91" mass="9464">MTALTALALYAPTEAKPLPPGVQDGLDTIRAWAMGIGGGLAVIALLILFIGLFFSNQHGQGHQFMQKAGWWLTGAMGLGLAGVIAPIFIGM</sequence>
<gene>
    <name evidence="2" type="ORF">L0M17_21285</name>
</gene>